<evidence type="ECO:0000313" key="1">
    <source>
        <dbReference type="EMBL" id="TQC54149.1"/>
    </source>
</evidence>
<protein>
    <recommendedName>
        <fullName evidence="3">ABC transporter ATP-binding protein</fullName>
    </recommendedName>
</protein>
<evidence type="ECO:0008006" key="3">
    <source>
        <dbReference type="Google" id="ProtNLM"/>
    </source>
</evidence>
<gene>
    <name evidence="1" type="ORF">E1I18_00005</name>
</gene>
<dbReference type="OrthoDB" id="396248at2"/>
<dbReference type="AlphaFoldDB" id="A0A507SQT8"/>
<dbReference type="NCBIfam" id="NF045976">
    <property type="entry name" value="MAG1360_fam"/>
    <property type="match status" value="1"/>
</dbReference>
<dbReference type="EMBL" id="SMDN01000001">
    <property type="protein sequence ID" value="TQC54149.1"/>
    <property type="molecule type" value="Genomic_DNA"/>
</dbReference>
<organism evidence="1 2">
    <name type="scientific">Mycoplasmopsis mucosicanis</name>
    <dbReference type="NCBI Taxonomy" id="458208"/>
    <lineage>
        <taxon>Bacteria</taxon>
        <taxon>Bacillati</taxon>
        <taxon>Mycoplasmatota</taxon>
        <taxon>Mycoplasmoidales</taxon>
        <taxon>Metamycoplasmataceae</taxon>
        <taxon>Mycoplasmopsis</taxon>
    </lineage>
</organism>
<proteinExistence type="predicted"/>
<dbReference type="Proteomes" id="UP000320801">
    <property type="component" value="Unassembled WGS sequence"/>
</dbReference>
<evidence type="ECO:0000313" key="2">
    <source>
        <dbReference type="Proteomes" id="UP000320801"/>
    </source>
</evidence>
<reference evidence="1 2" key="1">
    <citation type="submission" date="2019-03" db="EMBL/GenBank/DDBJ databases">
        <title>Characterization of a novel Mycoplasma cynos real-time PCR assay.</title>
        <authorList>
            <person name="Tallmadge R.L."/>
            <person name="Mitchell P.K."/>
            <person name="Goodman L."/>
        </authorList>
    </citation>
    <scope>NUCLEOTIDE SEQUENCE [LARGE SCALE GENOMIC DNA]</scope>
    <source>
        <strain evidence="1 2">1642</strain>
    </source>
</reference>
<keyword evidence="2" id="KW-1185">Reference proteome</keyword>
<sequence length="807" mass="95598">MSKNNKLFSLEHFFKYNLASQKTIQIPSLHLNKKSLNAFLIIDNSTELLGDGFANILHSNSGIKTLQYYDQNYKFNEILNNKQILKKTSFYNIEHLNQKTDNIPIVYEYQRIKSNYVSYKNRLNYLSQILQANEYKLRLLLINTIKQNIDTFHTEMNDFKREHMFLFEKFIREINQANFTEANNIINRECENFDWFLDNVISAFIKIFKALYQEGTNLRETFYTSSAYQNKAKITATFKQLNMLKTMQQSSKQALKQQLYKNGVKKELSIIYKLRKNTRKNAFKRTSNLILWYKSSVKQLREKLKNFKKTSPEYIQIYKELYTSKLIIKQLKSIRLQIQYLNIEIFDEFKQYLESRKELFISNNLSTNTLRDKNNLKLIRKISQREFCIDLNSYIELSYSNYSHFVDEANKLRHVINDIKTTRPGVYGIEDYKTQISKIKDDLEIMIAQDDWNKQIDKEALRSNISINSITNSKTKTFIQNYYSILKFNKTIAPKIKKTIENSMLREKADIESLNQYKAKIQNILGIYSSISFIFDYLELVRYMAFVKFKTKKETLESIDIGYRLIEVLNTVAFNNSTLVKLNDNISPISRLKMGLLSEISIGSKLLFVSDDARNDDKNLKNEFIRITEDFCKTYKLSLVFITNDLEIVKENNFENLYVFCDNKLIEYGFKDKVLYQPLHPIWKRYLESNKSRKIPHEKIEINNYIFSDMFEYDDDHWIIAPSQITKNLGNNNEDQWQEFTKQQTLISDLESYSNDSDTIIIDISKTSDNDVEIDLNQGLTREFYLTQKNTIETDTKSNTTINDNTF</sequence>
<name>A0A507SQT8_9BACT</name>
<comment type="caution">
    <text evidence="1">The sequence shown here is derived from an EMBL/GenBank/DDBJ whole genome shotgun (WGS) entry which is preliminary data.</text>
</comment>
<accession>A0A507SQT8</accession>
<dbReference type="RefSeq" id="WP_141483561.1">
    <property type="nucleotide sequence ID" value="NZ_SMDN01000001.1"/>
</dbReference>